<feature type="compositionally biased region" description="Low complexity" evidence="3">
    <location>
        <begin position="511"/>
        <end position="544"/>
    </location>
</feature>
<name>A0ABD1E715_HYPHA</name>
<feature type="compositionally biased region" description="Basic and acidic residues" evidence="3">
    <location>
        <begin position="357"/>
        <end position="376"/>
    </location>
</feature>
<feature type="compositionally biased region" description="Basic residues" evidence="3">
    <location>
        <begin position="497"/>
        <end position="506"/>
    </location>
</feature>
<evidence type="ECO:0000313" key="6">
    <source>
        <dbReference type="EMBL" id="KAL1490476.1"/>
    </source>
</evidence>
<dbReference type="InterPro" id="IPR017923">
    <property type="entry name" value="TFIIS_N"/>
</dbReference>
<evidence type="ECO:0008006" key="8">
    <source>
        <dbReference type="Google" id="ProtNLM"/>
    </source>
</evidence>
<dbReference type="EMBL" id="JBDJPC010000010">
    <property type="protein sequence ID" value="KAL1490476.1"/>
    <property type="molecule type" value="Genomic_DNA"/>
</dbReference>
<keyword evidence="2" id="KW-0479">Metal-binding</keyword>
<evidence type="ECO:0000313" key="7">
    <source>
        <dbReference type="Proteomes" id="UP001566132"/>
    </source>
</evidence>
<dbReference type="SUPFAM" id="SSF47676">
    <property type="entry name" value="Conserved domain common to transcription factors TFIIS, elongin A, CRSP70"/>
    <property type="match status" value="1"/>
</dbReference>
<dbReference type="AlphaFoldDB" id="A0ABD1E715"/>
<evidence type="ECO:0000256" key="2">
    <source>
        <dbReference type="PROSITE-ProRule" id="PRU00723"/>
    </source>
</evidence>
<feature type="compositionally biased region" description="Basic and acidic residues" evidence="3">
    <location>
        <begin position="167"/>
        <end position="186"/>
    </location>
</feature>
<proteinExistence type="predicted"/>
<keyword evidence="2" id="KW-0862">Zinc</keyword>
<feature type="region of interest" description="Disordered" evidence="3">
    <location>
        <begin position="216"/>
        <end position="595"/>
    </location>
</feature>
<feature type="compositionally biased region" description="Basic and acidic residues" evidence="3">
    <location>
        <begin position="448"/>
        <end position="461"/>
    </location>
</feature>
<feature type="domain" description="C3H1-type" evidence="4">
    <location>
        <begin position="916"/>
        <end position="941"/>
    </location>
</feature>
<feature type="compositionally biased region" description="Low complexity" evidence="3">
    <location>
        <begin position="301"/>
        <end position="312"/>
    </location>
</feature>
<comment type="caution">
    <text evidence="6">The sequence shown here is derived from an EMBL/GenBank/DDBJ whole genome shotgun (WGS) entry which is preliminary data.</text>
</comment>
<evidence type="ECO:0000256" key="3">
    <source>
        <dbReference type="SAM" id="MobiDB-lite"/>
    </source>
</evidence>
<dbReference type="PROSITE" id="PS51319">
    <property type="entry name" value="TFIIS_N"/>
    <property type="match status" value="1"/>
</dbReference>
<comment type="subcellular location">
    <subcellularLocation>
        <location evidence="1">Nucleus</location>
    </subcellularLocation>
</comment>
<feature type="compositionally biased region" description="Low complexity" evidence="3">
    <location>
        <begin position="262"/>
        <end position="277"/>
    </location>
</feature>
<dbReference type="InterPro" id="IPR000571">
    <property type="entry name" value="Znf_CCCH"/>
</dbReference>
<feature type="compositionally biased region" description="Basic and acidic residues" evidence="3">
    <location>
        <begin position="278"/>
        <end position="297"/>
    </location>
</feature>
<keyword evidence="2" id="KW-0863">Zinc-finger</keyword>
<protein>
    <recommendedName>
        <fullName evidence="8">Serine/threonine-protein phosphatase 1 regulatory subunit 10</fullName>
    </recommendedName>
</protein>
<dbReference type="Proteomes" id="UP001566132">
    <property type="component" value="Unassembled WGS sequence"/>
</dbReference>
<evidence type="ECO:0000256" key="1">
    <source>
        <dbReference type="PROSITE-ProRule" id="PRU00649"/>
    </source>
</evidence>
<organism evidence="6 7">
    <name type="scientific">Hypothenemus hampei</name>
    <name type="common">Coffee berry borer</name>
    <dbReference type="NCBI Taxonomy" id="57062"/>
    <lineage>
        <taxon>Eukaryota</taxon>
        <taxon>Metazoa</taxon>
        <taxon>Ecdysozoa</taxon>
        <taxon>Arthropoda</taxon>
        <taxon>Hexapoda</taxon>
        <taxon>Insecta</taxon>
        <taxon>Pterygota</taxon>
        <taxon>Neoptera</taxon>
        <taxon>Endopterygota</taxon>
        <taxon>Coleoptera</taxon>
        <taxon>Polyphaga</taxon>
        <taxon>Cucujiformia</taxon>
        <taxon>Curculionidae</taxon>
        <taxon>Scolytinae</taxon>
        <taxon>Hypothenemus</taxon>
    </lineage>
</organism>
<reference evidence="6 7" key="1">
    <citation type="submission" date="2024-05" db="EMBL/GenBank/DDBJ databases">
        <title>Genetic variation in Jamaican populations of the coffee berry borer (Hypothenemus hampei).</title>
        <authorList>
            <person name="Errbii M."/>
            <person name="Myrie A."/>
        </authorList>
    </citation>
    <scope>NUCLEOTIDE SEQUENCE [LARGE SCALE GENOMIC DNA]</scope>
    <source>
        <strain evidence="6">JA-Hopewell-2020-01-JO</strain>
        <tissue evidence="6">Whole body</tissue>
    </source>
</reference>
<evidence type="ECO:0000259" key="4">
    <source>
        <dbReference type="PROSITE" id="PS50103"/>
    </source>
</evidence>
<dbReference type="GO" id="GO:0008270">
    <property type="term" value="F:zinc ion binding"/>
    <property type="evidence" value="ECO:0007669"/>
    <property type="project" value="UniProtKB-KW"/>
</dbReference>
<dbReference type="PROSITE" id="PS50103">
    <property type="entry name" value="ZF_C3H1"/>
    <property type="match status" value="1"/>
</dbReference>
<evidence type="ECO:0000259" key="5">
    <source>
        <dbReference type="PROSITE" id="PS51319"/>
    </source>
</evidence>
<keyword evidence="7" id="KW-1185">Reference proteome</keyword>
<dbReference type="PANTHER" id="PTHR46557:SF1">
    <property type="entry name" value="SERINE_THREONINE-PROTEIN PHOSPHATASE 1 REGULATORY SUBUNIT 10"/>
    <property type="match status" value="1"/>
</dbReference>
<accession>A0ABD1E715</accession>
<dbReference type="PANTHER" id="PTHR46557">
    <property type="entry name" value="SERINE/THREONINE-PROTEIN PHOSPHATASE 1 REGULATORY SUBUNIT 10-RELATED"/>
    <property type="match status" value="1"/>
</dbReference>
<feature type="zinc finger region" description="C3H1-type" evidence="2">
    <location>
        <begin position="916"/>
        <end position="941"/>
    </location>
</feature>
<dbReference type="GO" id="GO:0005634">
    <property type="term" value="C:nucleus"/>
    <property type="evidence" value="ECO:0007669"/>
    <property type="project" value="UniProtKB-SubCell"/>
</dbReference>
<feature type="compositionally biased region" description="Basic and acidic residues" evidence="3">
    <location>
        <begin position="313"/>
        <end position="342"/>
    </location>
</feature>
<sequence>MPRIDPLQLLKCLSVLLSPEGGILTRDEVPRLVNLMTKFSKKLVSKCVYVLILKNTETSLVDMFMAEGGWALIQTWLQDGIQTGNWDLVKEILGLLLVTPVDVERLKLNSLPKLIKSLSRREDLGEVAQISNEIVQNWLTIVKGAHLIPIPQSVQNEAPQEEIDQMDTSRPDKIHETDQNSDDNHRSIRKTTFYKVAVKDGKQIIRKLSAEPDLLDENSLSKSSDEKKNSDDDRSNEKSSKSSNSSSKSKSSSRDKDRKSSHSSSSSRSRSSSSNNSSKDKDRRDRDKDKKDHDRSKHSSSKSSSRSSSSSSNKDKKDSKSRSNDSKEKQSEKDKDTLEKLKPQTLDKLGRIPKKSGSSEDKQKENKPKENTEQKKPSFSILNRKGTGEERTKTVKVYNSKMRSTGLEEEVKPPPPRSAKKPNPTVTLPTIPSKRPSPPRESNSYVPSEKKLKLERLDNIPERPGAIKLIPPKPKPAVLQESDMFMDALTASAPKKEAKRRKRRPSVTKESTNSTAPSPTASPSTGGDSQTPTSPTTTANTSFGFYQDTLHQMEKEDGDKEEDTGENNDTPASPTTPTDQEIPLDEDDLPLVPRKTEGGLKGVLLYAKKKGPKKSIKWKAEEDLVEVKYFELDETERVNVTKTFNDMAKMELSSEREALILSRKLQNEDNMEPQTIWRLPLILVDQPELPVVFGCKSLEKDIQFAREKASLPALYFDKRRIPDSPEEPIPENHQKGDPVIIPLDDPESQEIDLRNTPWPEPKGAGLPIEPQTMPPIFPTIPFNPNFNNMPPGAAPFPGIPPRFQGPPGPLNPMVPVPGGPNFGGPNILHNNMMGGPPMNPDMLNPGMFNPEGFMGPGNDPNFPMPQQFNGPQGPMFGPNNFRGRGGFRRGGPNNGGWVPMNGSRNNWKRGGGGPHRGGGRMCKNIQNHGYCRNGDNCPFVH</sequence>
<feature type="domain" description="TFIIS N-terminal" evidence="5">
    <location>
        <begin position="71"/>
        <end position="145"/>
    </location>
</feature>
<gene>
    <name evidence="6" type="ORF">ABEB36_013164</name>
</gene>
<dbReference type="InterPro" id="IPR035441">
    <property type="entry name" value="TFIIS/LEDGF_dom_sf"/>
</dbReference>
<feature type="region of interest" description="Disordered" evidence="3">
    <location>
        <begin position="154"/>
        <end position="188"/>
    </location>
</feature>
<keyword evidence="1" id="KW-0539">Nucleus</keyword>
<feature type="compositionally biased region" description="Low complexity" evidence="3">
    <location>
        <begin position="241"/>
        <end position="250"/>
    </location>
</feature>
<feature type="compositionally biased region" description="Basic and acidic residues" evidence="3">
    <location>
        <begin position="223"/>
        <end position="240"/>
    </location>
</feature>